<dbReference type="PANTHER" id="PTHR41324:SF1">
    <property type="entry name" value="DUF2232 DOMAIN-CONTAINING PROTEIN"/>
    <property type="match status" value="1"/>
</dbReference>
<dbReference type="EMBL" id="JBHTLT010000019">
    <property type="protein sequence ID" value="MFD1204277.1"/>
    <property type="molecule type" value="Genomic_DNA"/>
</dbReference>
<evidence type="ECO:0000313" key="2">
    <source>
        <dbReference type="EMBL" id="MFD1204277.1"/>
    </source>
</evidence>
<comment type="caution">
    <text evidence="2">The sequence shown here is derived from an EMBL/GenBank/DDBJ whole genome shotgun (WGS) entry which is preliminary data.</text>
</comment>
<dbReference type="PANTHER" id="PTHR41324">
    <property type="entry name" value="MEMBRANE PROTEIN-RELATED"/>
    <property type="match status" value="1"/>
</dbReference>
<feature type="transmembrane region" description="Helical" evidence="1">
    <location>
        <begin position="170"/>
        <end position="192"/>
    </location>
</feature>
<dbReference type="RefSeq" id="WP_381479831.1">
    <property type="nucleotide sequence ID" value="NZ_JBHTLT010000019.1"/>
</dbReference>
<feature type="transmembrane region" description="Helical" evidence="1">
    <location>
        <begin position="237"/>
        <end position="262"/>
    </location>
</feature>
<protein>
    <submittedName>
        <fullName evidence="2">YybS family protein</fullName>
    </submittedName>
</protein>
<keyword evidence="1" id="KW-0472">Membrane</keyword>
<evidence type="ECO:0000256" key="1">
    <source>
        <dbReference type="SAM" id="Phobius"/>
    </source>
</evidence>
<feature type="transmembrane region" description="Helical" evidence="1">
    <location>
        <begin position="12"/>
        <end position="45"/>
    </location>
</feature>
<feature type="transmembrane region" description="Helical" evidence="1">
    <location>
        <begin position="274"/>
        <end position="296"/>
    </location>
</feature>
<name>A0ABW3TUV3_9BACL</name>
<gene>
    <name evidence="2" type="ORF">ACFQ38_03935</name>
</gene>
<feature type="transmembrane region" description="Helical" evidence="1">
    <location>
        <begin position="99"/>
        <end position="126"/>
    </location>
</feature>
<proteinExistence type="predicted"/>
<sequence>MQDPTKKITYGAMMSALFTILLVGSFYLPVIGVLMMLFVPIPMILYRLKHDRTSSIFVVLIAIVLSLIPGGLLILPTAIIFGFLGFIIGELIVLKKTKLYIYMASGLFMLVSLILLYIGSIFLFNINPIDGLMASMDSVQQRMMEIFTLYGELPKDYEEVIESAFQTYKAAIPALFITSTYVFTFMIIMPSLEVVRRMGFDVPKFPPFREMKLPVVTIFVYGLLILLPFIMDMKVESTIYLIYINATIILRLLFLLQGIALIHYFMHKMKLPGVVTFFTTVLAILLNPITTLLGIVDIGMNIRAWIGKDNLK</sequence>
<feature type="transmembrane region" description="Helical" evidence="1">
    <location>
        <begin position="57"/>
        <end position="87"/>
    </location>
</feature>
<keyword evidence="1" id="KW-1133">Transmembrane helix</keyword>
<evidence type="ECO:0000313" key="3">
    <source>
        <dbReference type="Proteomes" id="UP001597231"/>
    </source>
</evidence>
<keyword evidence="3" id="KW-1185">Reference proteome</keyword>
<dbReference type="InterPro" id="IPR018710">
    <property type="entry name" value="DUF2232"/>
</dbReference>
<accession>A0ABW3TUV3</accession>
<organism evidence="2 3">
    <name type="scientific">Sporosarcina contaminans</name>
    <dbReference type="NCBI Taxonomy" id="633403"/>
    <lineage>
        <taxon>Bacteria</taxon>
        <taxon>Bacillati</taxon>
        <taxon>Bacillota</taxon>
        <taxon>Bacilli</taxon>
        <taxon>Bacillales</taxon>
        <taxon>Caryophanaceae</taxon>
        <taxon>Sporosarcina</taxon>
    </lineage>
</organism>
<reference evidence="3" key="1">
    <citation type="journal article" date="2019" name="Int. J. Syst. Evol. Microbiol.">
        <title>The Global Catalogue of Microorganisms (GCM) 10K type strain sequencing project: providing services to taxonomists for standard genome sequencing and annotation.</title>
        <authorList>
            <consortium name="The Broad Institute Genomics Platform"/>
            <consortium name="The Broad Institute Genome Sequencing Center for Infectious Disease"/>
            <person name="Wu L."/>
            <person name="Ma J."/>
        </authorList>
    </citation>
    <scope>NUCLEOTIDE SEQUENCE [LARGE SCALE GENOMIC DNA]</scope>
    <source>
        <strain evidence="3">CCUG 53915</strain>
    </source>
</reference>
<dbReference type="Proteomes" id="UP001597231">
    <property type="component" value="Unassembled WGS sequence"/>
</dbReference>
<feature type="transmembrane region" description="Helical" evidence="1">
    <location>
        <begin position="213"/>
        <end position="231"/>
    </location>
</feature>
<keyword evidence="1" id="KW-0812">Transmembrane</keyword>
<dbReference type="Pfam" id="PF09991">
    <property type="entry name" value="DUF2232"/>
    <property type="match status" value="1"/>
</dbReference>